<dbReference type="InterPro" id="IPR011042">
    <property type="entry name" value="6-blade_b-propeller_TolB-like"/>
</dbReference>
<name>A0ABV9N0Q3_9FLAO</name>
<dbReference type="Pfam" id="PF26549">
    <property type="entry name" value="Tricorn_N"/>
    <property type="match status" value="1"/>
</dbReference>
<dbReference type="PANTHER" id="PTHR43253:SF1">
    <property type="entry name" value="TRICORN PROTEASE HOMOLOG 2-RELATED"/>
    <property type="match status" value="1"/>
</dbReference>
<dbReference type="SUPFAM" id="SSF69304">
    <property type="entry name" value="Tricorn protease N-terminal domain"/>
    <property type="match status" value="2"/>
</dbReference>
<evidence type="ECO:0000313" key="10">
    <source>
        <dbReference type="EMBL" id="MFC4721014.1"/>
    </source>
</evidence>
<dbReference type="Gene3D" id="2.30.42.10">
    <property type="match status" value="1"/>
</dbReference>
<dbReference type="Gene3D" id="3.90.226.10">
    <property type="entry name" value="2-enoyl-CoA Hydratase, Chain A, domain 1"/>
    <property type="match status" value="1"/>
</dbReference>
<dbReference type="SUPFAM" id="SSF50156">
    <property type="entry name" value="PDZ domain-like"/>
    <property type="match status" value="1"/>
</dbReference>
<dbReference type="Proteomes" id="UP001595953">
    <property type="component" value="Unassembled WGS sequence"/>
</dbReference>
<dbReference type="Gene3D" id="2.120.10.60">
    <property type="entry name" value="Tricorn protease N-terminal domain"/>
    <property type="match status" value="3"/>
</dbReference>
<dbReference type="InterPro" id="IPR005151">
    <property type="entry name" value="Tail-specific_protease"/>
</dbReference>
<dbReference type="InterPro" id="IPR001478">
    <property type="entry name" value="PDZ"/>
</dbReference>
<evidence type="ECO:0000256" key="2">
    <source>
        <dbReference type="ARBA" id="ARBA00008524"/>
    </source>
</evidence>
<evidence type="ECO:0000256" key="8">
    <source>
        <dbReference type="SAM" id="MobiDB-lite"/>
    </source>
</evidence>
<evidence type="ECO:0000256" key="4">
    <source>
        <dbReference type="ARBA" id="ARBA00022670"/>
    </source>
</evidence>
<dbReference type="SUPFAM" id="SSF52096">
    <property type="entry name" value="ClpP/crotonase"/>
    <property type="match status" value="1"/>
</dbReference>
<sequence length="1087" mass="123056">MKVLQLLISPLIYVLFSISLPAQDNALWLRYPAISPDGQSILFNYQGDIYKVDATGGKAIPLTLSESYEYAPVWSHDGTQIAFASNRYGNFDVFTMPATGGEAKRLTFHSNNEIPSDFSRDNSHIIFSALRQDLATNVQFPTGVMAELYAVPVSGGRVNLVLSTPSHDAKYSPDGTKLIFHDRKGYENDWRKHHVSSVTRDIWVYDLTSAKYTQLSKASAENRNPVFDTNNDDFYYLTEESGSFNIHKSSLSNPSTNTAITTLQNHPVRFLTKAETGELCFNYHGAIYTLRPGELPKKVNITIGFDGRQTLDKVVKVNGDFTEASLSPNGKEFVYVFRGEVFASSIEHGTTKRITNTPWQERSVSFSPDGKSILYAAEVNDSWNLYKTSITKKDESYFFNATVLKEETLLATAAEEFQPAFSPNGKEVAYFENRTTLKVLNLASKQTRTILSGAHNYSYADGDMWYQWSPDSHWFLVNFGPKERMFWPEVGLIEASGSGTLRNLTQSGYEDYAPKWNMDGKMMTWISTRQGKKTENGNSAEGDVFGLFFSQEAYDQYNLSKEDYELLKEKEESEKKDDKQDSDDNKTNKKSVKESVDKDEIKPLVFDWENLTDRKEKLTVHSSRASDHILSKEGDKLYYLTRFEGKDNLWMTDLRSKDTKQFASINANRTRMELSKDGDFILVLADGKALKVDTKEGKVKPINTNGEMILKMADERAYIFEHAWRQVREKFYVEDLQGVDWDFYKAAYQGFLPSINNNFDFTEMLSEMLGELNASHTGSGFRYEAENGDATASLGLLYDYSHTTNGLKVAEVLKGGPLNKAASKVKAGHIIEKINGEDLSTAIDFYQLLNRSANENMRISVYDPNTKLRWEEIVKPISLGAENQLLYERWVDTRRQETLKLSNGKLGYVHVRGMNDASMRTVIEDALGKHISADALIVDTRFNGGGNLHDVLSDFLTGKKYIDVIPHGQVIAHQPMNRWIKPSIVLMGESNYSDAHLFPVAYKIKNGGKTLGMPVPGTGTFVWWETQIDPSIYFGIPMGGWRPLGEPFLENNQLEPDIRVLNEPEKIIFGRDQQLEEAVKYLLRNNN</sequence>
<dbReference type="InterPro" id="IPR029045">
    <property type="entry name" value="ClpP/crotonase-like_dom_sf"/>
</dbReference>
<organism evidence="10 11">
    <name type="scientific">Geojedonia litorea</name>
    <dbReference type="NCBI Taxonomy" id="1268269"/>
    <lineage>
        <taxon>Bacteria</taxon>
        <taxon>Pseudomonadati</taxon>
        <taxon>Bacteroidota</taxon>
        <taxon>Flavobacteriia</taxon>
        <taxon>Flavobacteriales</taxon>
        <taxon>Flavobacteriaceae</taxon>
        <taxon>Geojedonia</taxon>
    </lineage>
</organism>
<evidence type="ECO:0000256" key="6">
    <source>
        <dbReference type="ARBA" id="ARBA00022825"/>
    </source>
</evidence>
<dbReference type="EMBL" id="JBHSGP010000004">
    <property type="protein sequence ID" value="MFC4721014.1"/>
    <property type="molecule type" value="Genomic_DNA"/>
</dbReference>
<dbReference type="InterPro" id="IPR036034">
    <property type="entry name" value="PDZ_sf"/>
</dbReference>
<proteinExistence type="inferred from homology"/>
<dbReference type="Gene3D" id="3.30.750.44">
    <property type="match status" value="1"/>
</dbReference>
<feature type="region of interest" description="Disordered" evidence="8">
    <location>
        <begin position="570"/>
        <end position="594"/>
    </location>
</feature>
<dbReference type="InterPro" id="IPR012393">
    <property type="entry name" value="Tricorn_protease"/>
</dbReference>
<feature type="domain" description="PDZ" evidence="9">
    <location>
        <begin position="782"/>
        <end position="840"/>
    </location>
</feature>
<evidence type="ECO:0000256" key="1">
    <source>
        <dbReference type="ARBA" id="ARBA00004496"/>
    </source>
</evidence>
<comment type="similarity">
    <text evidence="2 7">Belongs to the peptidase S41B family.</text>
</comment>
<dbReference type="PIRSF" id="PIRSF036421">
    <property type="entry name" value="Tricorn_protease"/>
    <property type="match status" value="1"/>
</dbReference>
<dbReference type="Pfam" id="PF03572">
    <property type="entry name" value="Peptidase_S41"/>
    <property type="match status" value="1"/>
</dbReference>
<evidence type="ECO:0000256" key="3">
    <source>
        <dbReference type="ARBA" id="ARBA00022490"/>
    </source>
</evidence>
<dbReference type="PROSITE" id="PS50106">
    <property type="entry name" value="PDZ"/>
    <property type="match status" value="1"/>
</dbReference>
<evidence type="ECO:0000256" key="5">
    <source>
        <dbReference type="ARBA" id="ARBA00022801"/>
    </source>
</evidence>
<dbReference type="RefSeq" id="WP_387960307.1">
    <property type="nucleotide sequence ID" value="NZ_JBHSGP010000004.1"/>
</dbReference>
<dbReference type="PANTHER" id="PTHR43253">
    <property type="entry name" value="TRICORN PROTEASE HOMOLOG 2-RELATED"/>
    <property type="match status" value="1"/>
</dbReference>
<dbReference type="CDD" id="cd07562">
    <property type="entry name" value="Peptidase_S41_TRI"/>
    <property type="match status" value="1"/>
</dbReference>
<dbReference type="EC" id="3.4.21.-" evidence="7"/>
<keyword evidence="3 7" id="KW-0963">Cytoplasm</keyword>
<comment type="caution">
    <text evidence="10">The sequence shown here is derived from an EMBL/GenBank/DDBJ whole genome shotgun (WGS) entry which is preliminary data.</text>
</comment>
<dbReference type="SUPFAM" id="SSF82171">
    <property type="entry name" value="DPP6 N-terminal domain-like"/>
    <property type="match status" value="1"/>
</dbReference>
<keyword evidence="5 7" id="KW-0378">Hydrolase</keyword>
<evidence type="ECO:0000256" key="7">
    <source>
        <dbReference type="PIRNR" id="PIRNR036421"/>
    </source>
</evidence>
<keyword evidence="6 7" id="KW-0720">Serine protease</keyword>
<evidence type="ECO:0000259" key="9">
    <source>
        <dbReference type="PROSITE" id="PS50106"/>
    </source>
</evidence>
<evidence type="ECO:0000313" key="11">
    <source>
        <dbReference type="Proteomes" id="UP001595953"/>
    </source>
</evidence>
<dbReference type="InterPro" id="IPR028204">
    <property type="entry name" value="Tricorn_C1"/>
</dbReference>
<gene>
    <name evidence="10" type="ORF">ACFO5O_01670</name>
</gene>
<dbReference type="Pfam" id="PF14684">
    <property type="entry name" value="Tricorn_C1"/>
    <property type="match status" value="1"/>
</dbReference>
<accession>A0ABV9N0Q3</accession>
<keyword evidence="11" id="KW-1185">Reference proteome</keyword>
<comment type="function">
    <text evidence="7">Degrades oligopeptides.</text>
</comment>
<dbReference type="Pfam" id="PF26550">
    <property type="entry name" value="Tricorn_2nd"/>
    <property type="match status" value="1"/>
</dbReference>
<keyword evidence="4 7" id="KW-0645">Protease</keyword>
<protein>
    <recommendedName>
        <fullName evidence="7">Tricorn protease homolog</fullName>
        <ecNumber evidence="7">3.4.21.-</ecNumber>
    </recommendedName>
</protein>
<reference evidence="11" key="1">
    <citation type="journal article" date="2019" name="Int. J. Syst. Evol. Microbiol.">
        <title>The Global Catalogue of Microorganisms (GCM) 10K type strain sequencing project: providing services to taxonomists for standard genome sequencing and annotation.</title>
        <authorList>
            <consortium name="The Broad Institute Genomics Platform"/>
            <consortium name="The Broad Institute Genome Sequencing Center for Infectious Disease"/>
            <person name="Wu L."/>
            <person name="Ma J."/>
        </authorList>
    </citation>
    <scope>NUCLEOTIDE SEQUENCE [LARGE SCALE GENOMIC DNA]</scope>
    <source>
        <strain evidence="11">CCUG 63682</strain>
    </source>
</reference>
<comment type="subcellular location">
    <subcellularLocation>
        <location evidence="1 7">Cytoplasm</location>
    </subcellularLocation>
</comment>
<dbReference type="Gene3D" id="2.120.10.30">
    <property type="entry name" value="TolB, C-terminal domain"/>
    <property type="match status" value="1"/>
</dbReference>